<evidence type="ECO:0000313" key="3">
    <source>
        <dbReference type="EMBL" id="QVL32109.1"/>
    </source>
</evidence>
<sequence>MRFVAICSLLLFAFPAAAQLPTDSDQTYSTKIVLLFRAHPLFNETYRLNLKSDIEDKLQGLLGNLAEFEIIDLMRKPNKDWTEQERNYLKTGPTALDAPAPLSNEKLHVFWIEASEQGIRIRARQHDGSTGFNSLIREATLSDRSAILKQITDWVIRDFGFTGSFIPAGDNVPVSWKAGRRGLALADWVRPGDVLKVVQIRKDGTGLRGTTSDCDDVLLQVLDEMKDGQSTCRLVRQYADRLPPARGSIVGYRCIRLATVTAPLKLKLIDPKGAPLRQVGLQVRIKDSGFAESYQERDLGVLFRDVFTSRDPMKNIAFVRIDLGERAIARIPLAITGDAVVVRTVNIEAGAESRDQLVARRGFWLDRVNDSRRIQAQCFKDITQLVKQGKVDQADNSARKTLSRIDGDISELTVDLQKFKEQTIAAKVSLPGFTDVLDEKLQSLRDARRQLDSYIAQLDEVSRQQNLPEVVELKKKLNGFVLRIDSAIQQVNIEEALKLYDEAIVAAGTETAAKDAFTQKRDELKKNWTPKSDAHSAARKFIYESWAKVQSFDDMKSKLPEARRAFDVCKDAGDKYGLAKLNQIGPELEQLLVDEIQKLTDTPNKDESTLKRFDLMNAFKNELITFDNNVAAALRTFK</sequence>
<protein>
    <submittedName>
        <fullName evidence="3">Uncharacterized protein</fullName>
    </submittedName>
</protein>
<keyword evidence="1" id="KW-0175">Coiled coil</keyword>
<evidence type="ECO:0000256" key="2">
    <source>
        <dbReference type="SAM" id="SignalP"/>
    </source>
</evidence>
<feature type="chain" id="PRO_5034104630" evidence="2">
    <location>
        <begin position="19"/>
        <end position="638"/>
    </location>
</feature>
<dbReference type="AlphaFoldDB" id="A0A8E6B6C2"/>
<dbReference type="RefSeq" id="WP_213496752.1">
    <property type="nucleotide sequence ID" value="NZ_CP074694.1"/>
</dbReference>
<name>A0A8E6B6C2_9BACT</name>
<keyword evidence="2" id="KW-0732">Signal</keyword>
<gene>
    <name evidence="3" type="ORF">KIH39_25280</name>
</gene>
<feature type="coiled-coil region" evidence="1">
    <location>
        <begin position="437"/>
        <end position="464"/>
    </location>
</feature>
<keyword evidence="4" id="KW-1185">Reference proteome</keyword>
<reference evidence="3" key="1">
    <citation type="submission" date="2021-05" db="EMBL/GenBank/DDBJ databases">
        <title>Complete genome sequence of the cellulolytic planctomycete Telmatocola sphagniphila SP2T and characterization of the first cellulase from planctomycetes.</title>
        <authorList>
            <person name="Rakitin A.L."/>
            <person name="Beletsky A.V."/>
            <person name="Naumoff D.G."/>
            <person name="Kulichevskaya I.S."/>
            <person name="Mardanov A.V."/>
            <person name="Ravin N.V."/>
            <person name="Dedysh S.N."/>
        </authorList>
    </citation>
    <scope>NUCLEOTIDE SEQUENCE</scope>
    <source>
        <strain evidence="3">SP2T</strain>
    </source>
</reference>
<proteinExistence type="predicted"/>
<dbReference type="KEGG" id="tsph:KIH39_25280"/>
<accession>A0A8E6B6C2</accession>
<feature type="signal peptide" evidence="2">
    <location>
        <begin position="1"/>
        <end position="18"/>
    </location>
</feature>
<evidence type="ECO:0000256" key="1">
    <source>
        <dbReference type="SAM" id="Coils"/>
    </source>
</evidence>
<dbReference type="Proteomes" id="UP000676194">
    <property type="component" value="Chromosome"/>
</dbReference>
<dbReference type="EMBL" id="CP074694">
    <property type="protein sequence ID" value="QVL32109.1"/>
    <property type="molecule type" value="Genomic_DNA"/>
</dbReference>
<evidence type="ECO:0000313" key="4">
    <source>
        <dbReference type="Proteomes" id="UP000676194"/>
    </source>
</evidence>
<organism evidence="3 4">
    <name type="scientific">Telmatocola sphagniphila</name>
    <dbReference type="NCBI Taxonomy" id="1123043"/>
    <lineage>
        <taxon>Bacteria</taxon>
        <taxon>Pseudomonadati</taxon>
        <taxon>Planctomycetota</taxon>
        <taxon>Planctomycetia</taxon>
        <taxon>Gemmatales</taxon>
        <taxon>Gemmataceae</taxon>
    </lineage>
</organism>